<keyword evidence="3" id="KW-1185">Reference proteome</keyword>
<name>A0A1H9V5G8_9ACTN</name>
<evidence type="ECO:0000313" key="2">
    <source>
        <dbReference type="EMBL" id="SES17090.1"/>
    </source>
</evidence>
<dbReference type="STRING" id="943816.AN217_24025"/>
<protein>
    <submittedName>
        <fullName evidence="2">Uncharacterized protein</fullName>
    </submittedName>
</protein>
<sequence>MRCTGEGEDRPNAGAAPHARVSGHPPRERDTSRTTTPERGPREEKSVPKRTEGTVRSPGRGPAAAPQPPLPDLTGVTLRALRTCDDPAVTAAVENTLHAPEELSRVWRSSGTQGGQVERRHSGTPQVNTARTGRKRGAIRSTSGPVHGVSDPPAGPGDGVGRHEPS</sequence>
<proteinExistence type="predicted"/>
<gene>
    <name evidence="2" type="ORF">SAMN05421870_110185</name>
</gene>
<organism evidence="2 3">
    <name type="scientific">Streptomyces qinglanensis</name>
    <dbReference type="NCBI Taxonomy" id="943816"/>
    <lineage>
        <taxon>Bacteria</taxon>
        <taxon>Bacillati</taxon>
        <taxon>Actinomycetota</taxon>
        <taxon>Actinomycetes</taxon>
        <taxon>Kitasatosporales</taxon>
        <taxon>Streptomycetaceae</taxon>
        <taxon>Streptomyces</taxon>
    </lineage>
</organism>
<feature type="compositionally biased region" description="Basic and acidic residues" evidence="1">
    <location>
        <begin position="1"/>
        <end position="11"/>
    </location>
</feature>
<reference evidence="3" key="1">
    <citation type="submission" date="2016-10" db="EMBL/GenBank/DDBJ databases">
        <authorList>
            <person name="Varghese N."/>
            <person name="Submissions S."/>
        </authorList>
    </citation>
    <scope>NUCLEOTIDE SEQUENCE [LARGE SCALE GENOMIC DNA]</scope>
    <source>
        <strain evidence="3">CGMCC 4.6825</strain>
    </source>
</reference>
<dbReference type="Proteomes" id="UP000182841">
    <property type="component" value="Unassembled WGS sequence"/>
</dbReference>
<dbReference type="EMBL" id="FOGO01000010">
    <property type="protein sequence ID" value="SES17090.1"/>
    <property type="molecule type" value="Genomic_DNA"/>
</dbReference>
<evidence type="ECO:0000313" key="3">
    <source>
        <dbReference type="Proteomes" id="UP000182841"/>
    </source>
</evidence>
<feature type="compositionally biased region" description="Basic and acidic residues" evidence="1">
    <location>
        <begin position="39"/>
        <end position="53"/>
    </location>
</feature>
<feature type="region of interest" description="Disordered" evidence="1">
    <location>
        <begin position="96"/>
        <end position="166"/>
    </location>
</feature>
<evidence type="ECO:0000256" key="1">
    <source>
        <dbReference type="SAM" id="MobiDB-lite"/>
    </source>
</evidence>
<accession>A0A1H9V5G8</accession>
<feature type="region of interest" description="Disordered" evidence="1">
    <location>
        <begin position="1"/>
        <end position="77"/>
    </location>
</feature>
<dbReference type="AlphaFoldDB" id="A0A1H9V5G8"/>